<keyword evidence="3" id="KW-1185">Reference proteome</keyword>
<dbReference type="KEGG" id="acm:AciX9_2686"/>
<dbReference type="AlphaFoldDB" id="E8WX68"/>
<dbReference type="eggNOG" id="COG1396">
    <property type="taxonomic scope" value="Bacteria"/>
</dbReference>
<dbReference type="Gene3D" id="1.10.260.40">
    <property type="entry name" value="lambda repressor-like DNA-binding domains"/>
    <property type="match status" value="1"/>
</dbReference>
<dbReference type="CDD" id="cd00093">
    <property type="entry name" value="HTH_XRE"/>
    <property type="match status" value="1"/>
</dbReference>
<gene>
    <name evidence="2" type="ordered locus">AciX9_2686</name>
</gene>
<dbReference type="PaxDb" id="1198114-AciX9_2686"/>
<dbReference type="HOGENOM" id="CLU_066192_29_4_0"/>
<dbReference type="OrthoDB" id="123213at2"/>
<name>E8WX68_GRATM</name>
<dbReference type="PROSITE" id="PS50943">
    <property type="entry name" value="HTH_CROC1"/>
    <property type="match status" value="1"/>
</dbReference>
<evidence type="ECO:0000313" key="2">
    <source>
        <dbReference type="EMBL" id="ADW69710.1"/>
    </source>
</evidence>
<dbReference type="SMART" id="SM00530">
    <property type="entry name" value="HTH_XRE"/>
    <property type="match status" value="1"/>
</dbReference>
<dbReference type="Pfam" id="PF01381">
    <property type="entry name" value="HTH_3"/>
    <property type="match status" value="1"/>
</dbReference>
<dbReference type="Proteomes" id="UP000000343">
    <property type="component" value="Chromosome"/>
</dbReference>
<dbReference type="InterPro" id="IPR001387">
    <property type="entry name" value="Cro/C1-type_HTH"/>
</dbReference>
<feature type="domain" description="HTH cro/C1-type" evidence="1">
    <location>
        <begin position="12"/>
        <end position="66"/>
    </location>
</feature>
<proteinExistence type="predicted"/>
<accession>E8WX68</accession>
<dbReference type="EMBL" id="CP002480">
    <property type="protein sequence ID" value="ADW69710.1"/>
    <property type="molecule type" value="Genomic_DNA"/>
</dbReference>
<evidence type="ECO:0000259" key="1">
    <source>
        <dbReference type="PROSITE" id="PS50943"/>
    </source>
</evidence>
<dbReference type="InterPro" id="IPR010982">
    <property type="entry name" value="Lambda_DNA-bd_dom_sf"/>
</dbReference>
<dbReference type="RefSeq" id="WP_013581025.1">
    <property type="nucleotide sequence ID" value="NC_015064.1"/>
</dbReference>
<dbReference type="GO" id="GO:0003677">
    <property type="term" value="F:DNA binding"/>
    <property type="evidence" value="ECO:0007669"/>
    <property type="project" value="InterPro"/>
</dbReference>
<organism evidence="3">
    <name type="scientific">Granulicella tundricola (strain ATCC BAA-1859 / DSM 23138 / MP5ACTX9)</name>
    <dbReference type="NCBI Taxonomy" id="1198114"/>
    <lineage>
        <taxon>Bacteria</taxon>
        <taxon>Pseudomonadati</taxon>
        <taxon>Acidobacteriota</taxon>
        <taxon>Terriglobia</taxon>
        <taxon>Terriglobales</taxon>
        <taxon>Acidobacteriaceae</taxon>
        <taxon>Granulicella</taxon>
    </lineage>
</organism>
<dbReference type="SUPFAM" id="SSF47413">
    <property type="entry name" value="lambda repressor-like DNA-binding domains"/>
    <property type="match status" value="1"/>
</dbReference>
<evidence type="ECO:0000313" key="3">
    <source>
        <dbReference type="Proteomes" id="UP000000343"/>
    </source>
</evidence>
<dbReference type="STRING" id="1198114.AciX9_2686"/>
<reference evidence="3" key="1">
    <citation type="submission" date="2011-01" db="EMBL/GenBank/DDBJ databases">
        <title>Complete sequence of chromosome of Acidobacterium sp. MP5ACTX9.</title>
        <authorList>
            <consortium name="US DOE Joint Genome Institute"/>
            <person name="Lucas S."/>
            <person name="Copeland A."/>
            <person name="Lapidus A."/>
            <person name="Cheng J.-F."/>
            <person name="Goodwin L."/>
            <person name="Pitluck S."/>
            <person name="Teshima H."/>
            <person name="Detter J.C."/>
            <person name="Han C."/>
            <person name="Tapia R."/>
            <person name="Land M."/>
            <person name="Hauser L."/>
            <person name="Kyrpides N."/>
            <person name="Ivanova N."/>
            <person name="Ovchinnikova G."/>
            <person name="Pagani I."/>
            <person name="Rawat S.R."/>
            <person name="Mannisto M."/>
            <person name="Haggblom M.M."/>
            <person name="Woyke T."/>
        </authorList>
    </citation>
    <scope>NUCLEOTIDE SEQUENCE [LARGE SCALE GENOMIC DNA]</scope>
    <source>
        <strain evidence="3">MP5ACTX9</strain>
    </source>
</reference>
<protein>
    <submittedName>
        <fullName evidence="2">Helix-turn-helix domain protein</fullName>
    </submittedName>
</protein>
<sequence length="70" mass="7845">MGDVLIPLGQRIRDLRIARGWRQIDLAEHSGVHEVHLSLLERGKHEVGVQRLKDIVTALDSSLSEILKGL</sequence>